<keyword evidence="1" id="KW-0812">Transmembrane</keyword>
<dbReference type="RefSeq" id="WP_338102197.1">
    <property type="nucleotide sequence ID" value="NZ_CP131060.1"/>
</dbReference>
<protein>
    <submittedName>
        <fullName evidence="2">Uncharacterized protein</fullName>
    </submittedName>
</protein>
<sequence>MESTSLILFFLMTVFPGIYLATTNFLYTPIKKYDFFIIRAFLTAPLFSGLNVLISGVIVILFARIFPEITLQITGIFGEAAISLAPLFVSLIFIILLKIFVISTDESDVFDSESELYVYYPRRKLSGGKFNGTKFEIVNKYRKENELLIEKQITDLIIRSAELEDRNLTLTNFGEMVATLSGLSVLNNKNISGFYTRNVIKYEEKVHKQNETGQKCFQLVSTSLMPPVLSPPTIIQRKKYPVGAFVYRLQFYYHQTVMKNVSDLNQTEEYFGNIMNNPYPVQRFWIITKRARDIFIQELGQDEYDFFPVRLVDDDGNIIQESGVSKD</sequence>
<dbReference type="Proteomes" id="UP001303587">
    <property type="component" value="Chromosome"/>
</dbReference>
<gene>
    <name evidence="2" type="ORF">MsAc7_14130</name>
</gene>
<dbReference type="AlphaFoldDB" id="A0AA96ZUP2"/>
<dbReference type="EMBL" id="CP131060">
    <property type="protein sequence ID" value="WNY25849.1"/>
    <property type="molecule type" value="Genomic_DNA"/>
</dbReference>
<name>A0AA96ZUP2_9EURY</name>
<evidence type="ECO:0000313" key="3">
    <source>
        <dbReference type="Proteomes" id="UP001303587"/>
    </source>
</evidence>
<evidence type="ECO:0000256" key="1">
    <source>
        <dbReference type="SAM" id="Phobius"/>
    </source>
</evidence>
<keyword evidence="3" id="KW-1185">Reference proteome</keyword>
<keyword evidence="1" id="KW-1133">Transmembrane helix</keyword>
<keyword evidence="1" id="KW-0472">Membrane</keyword>
<proteinExistence type="predicted"/>
<evidence type="ECO:0000313" key="2">
    <source>
        <dbReference type="EMBL" id="WNY25849.1"/>
    </source>
</evidence>
<accession>A0AA96ZUP2</accession>
<dbReference type="GeneID" id="89230514"/>
<reference evidence="2 3" key="1">
    <citation type="submission" date="2023-07" db="EMBL/GenBank/DDBJ databases">
        <title>Closed genoem sequence of Methanosarcinaceae archaeon Ac7.</title>
        <authorList>
            <person name="Poehlein A."/>
            <person name="Protasov E."/>
            <person name="Platt K."/>
            <person name="Reeh H."/>
            <person name="Daniel R."/>
            <person name="Brune A."/>
        </authorList>
    </citation>
    <scope>NUCLEOTIDE SEQUENCE [LARGE SCALE GENOMIC DNA]</scope>
    <source>
        <strain evidence="2 3">Ac7</strain>
    </source>
</reference>
<feature type="transmembrane region" description="Helical" evidence="1">
    <location>
        <begin position="40"/>
        <end position="63"/>
    </location>
</feature>
<feature type="transmembrane region" description="Helical" evidence="1">
    <location>
        <begin position="69"/>
        <end position="97"/>
    </location>
</feature>
<feature type="transmembrane region" description="Helical" evidence="1">
    <location>
        <begin position="6"/>
        <end position="28"/>
    </location>
</feature>
<organism evidence="2 3">
    <name type="scientific">Methanolapillus millepedarum</name>
    <dbReference type="NCBI Taxonomy" id="3028296"/>
    <lineage>
        <taxon>Archaea</taxon>
        <taxon>Methanobacteriati</taxon>
        <taxon>Methanobacteriota</taxon>
        <taxon>Stenosarchaea group</taxon>
        <taxon>Methanomicrobia</taxon>
        <taxon>Methanosarcinales</taxon>
        <taxon>Methanosarcinaceae</taxon>
        <taxon>Methanolapillus</taxon>
    </lineage>
</organism>